<dbReference type="GO" id="GO:0015730">
    <property type="term" value="P:propanoate transmembrane transport"/>
    <property type="evidence" value="ECO:0000318"/>
    <property type="project" value="GO_Central"/>
</dbReference>
<comment type="subcellular location">
    <subcellularLocation>
        <location evidence="1">Cell membrane</location>
        <topology evidence="1">Multi-pass membrane protein</topology>
    </subcellularLocation>
</comment>
<dbReference type="PROSITE" id="PS50283">
    <property type="entry name" value="NA_SOLUT_SYMP_3"/>
    <property type="match status" value="1"/>
</dbReference>
<evidence type="ECO:0000256" key="5">
    <source>
        <dbReference type="ARBA" id="ARBA00022692"/>
    </source>
</evidence>
<dbReference type="GO" id="GO:0006814">
    <property type="term" value="P:sodium ion transport"/>
    <property type="evidence" value="ECO:0000318"/>
    <property type="project" value="GO_Central"/>
</dbReference>
<keyword evidence="6 13" id="KW-1133">Transmembrane helix</keyword>
<dbReference type="STRING" id="13616.ENSMODP00000051978"/>
<keyword evidence="4" id="KW-1003">Cell membrane</keyword>
<evidence type="ECO:0000256" key="12">
    <source>
        <dbReference type="SAM" id="MobiDB-lite"/>
    </source>
</evidence>
<reference evidence="14" key="3">
    <citation type="submission" date="2025-09" db="UniProtKB">
        <authorList>
            <consortium name="Ensembl"/>
        </authorList>
    </citation>
    <scope>IDENTIFICATION</scope>
</reference>
<dbReference type="NCBIfam" id="TIGR00813">
    <property type="entry name" value="sss"/>
    <property type="match status" value="1"/>
</dbReference>
<evidence type="ECO:0000256" key="8">
    <source>
        <dbReference type="ARBA" id="ARBA00023065"/>
    </source>
</evidence>
<dbReference type="Ensembl" id="ENSMODT00000073714.1">
    <property type="protein sequence ID" value="ENSMODP00000051978.1"/>
    <property type="gene ID" value="ENSMODG00000004821.4"/>
</dbReference>
<dbReference type="PANTHER" id="PTHR42985:SF10">
    <property type="entry name" value="SODIUM-COUPLED MONOCARBOXYLATE TRANSPORTER 1"/>
    <property type="match status" value="1"/>
</dbReference>
<feature type="transmembrane region" description="Helical" evidence="13">
    <location>
        <begin position="236"/>
        <end position="254"/>
    </location>
</feature>
<keyword evidence="3" id="KW-0813">Transport</keyword>
<dbReference type="AlphaFoldDB" id="A0A5F8GWD2"/>
<dbReference type="PANTHER" id="PTHR42985">
    <property type="entry name" value="SODIUM-COUPLED MONOCARBOXYLATE TRANSPORTER"/>
    <property type="match status" value="1"/>
</dbReference>
<feature type="transmembrane region" description="Helical" evidence="13">
    <location>
        <begin position="407"/>
        <end position="431"/>
    </location>
</feature>
<accession>A0A5F8GWD2</accession>
<feature type="transmembrane region" description="Helical" evidence="13">
    <location>
        <begin position="438"/>
        <end position="458"/>
    </location>
</feature>
<dbReference type="Pfam" id="PF00474">
    <property type="entry name" value="SSF"/>
    <property type="match status" value="1"/>
</dbReference>
<keyword evidence="9 13" id="KW-0472">Membrane</keyword>
<evidence type="ECO:0000256" key="2">
    <source>
        <dbReference type="ARBA" id="ARBA00006434"/>
    </source>
</evidence>
<feature type="transmembrane region" description="Helical" evidence="13">
    <location>
        <begin position="509"/>
        <end position="536"/>
    </location>
</feature>
<evidence type="ECO:0000256" key="11">
    <source>
        <dbReference type="RuleBase" id="RU362091"/>
    </source>
</evidence>
<feature type="compositionally biased region" description="Basic and acidic residues" evidence="12">
    <location>
        <begin position="572"/>
        <end position="589"/>
    </location>
</feature>
<evidence type="ECO:0000256" key="3">
    <source>
        <dbReference type="ARBA" id="ARBA00022448"/>
    </source>
</evidence>
<evidence type="ECO:0000256" key="9">
    <source>
        <dbReference type="ARBA" id="ARBA00023136"/>
    </source>
</evidence>
<dbReference type="InParanoid" id="A0A5F8GWD2"/>
<dbReference type="InterPro" id="IPR038377">
    <property type="entry name" value="Na/Glc_symporter_sf"/>
</dbReference>
<sequence>MQIGDLDLADYMVFFAMLLISALIGIYYALTESYETYIDLLMAGQQMTGYPVSLSLMASFLSAITVLGVPLDVYKYGAIPLYDLVTYTIVIFITGELYLPVFYRLRIISTYEYLELRFNKFIRLIGTVVFILQMVFYSGIVIFVPALAFSDVTGFGLQTAVFATGVVCTFYCTVGGLRAVIWTDFFQTLIMIAGFLSIIVKASIIQGGLSNIIKHSKDGGRLSNWVFSPHPYIDNSFWTIVIGGIFTWTGVYGINHCQVQRYTCCKSKFHAKLALYLNLMGLYVVIICGVLCGLSLYSLYHDCDPYEAHVIKEEHQIVPFVAMDILSVEPGLAGLFVSAAYGGTLSTVSSSINALAVVTMEDIIKPFLHDPSPATLSIISKAICIFYGVACVMMAIMAVVFGSLTKMIVRVTGILGGPLLGLFTLGILNPFANVSGSIIGITIGYTISFWISIGSQLYPRPFDFNPPLPVSIENCTEARTIYHNWTRVLEQPVLIPWKGNLKSYQMLNLYWISDMYICMIGSTITILTGSIASIATGGIHQDIKKRLLLMKEDTILCYFKKKKSMEVCDLGPPHDDSPPPSLRDRERPGKCYSTSTN</sequence>
<feature type="transmembrane region" description="Helical" evidence="13">
    <location>
        <begin position="124"/>
        <end position="149"/>
    </location>
</feature>
<dbReference type="Bgee" id="ENSMODG00000004821">
    <property type="expression patterns" value="Expressed in spermatocyte and 4 other cell types or tissues"/>
</dbReference>
<protein>
    <submittedName>
        <fullName evidence="14">Sodium-coupled monocarboxylate transporter 1-like</fullName>
    </submittedName>
</protein>
<reference evidence="14 15" key="1">
    <citation type="journal article" date="2007" name="Nature">
        <title>Genome of the marsupial Monodelphis domestica reveals innovation in non-coding sequences.</title>
        <authorList>
            <person name="Mikkelsen T.S."/>
            <person name="Wakefield M.J."/>
            <person name="Aken B."/>
            <person name="Amemiya C.T."/>
            <person name="Chang J.L."/>
            <person name="Duke S."/>
            <person name="Garber M."/>
            <person name="Gentles A.J."/>
            <person name="Goodstadt L."/>
            <person name="Heger A."/>
            <person name="Jurka J."/>
            <person name="Kamal M."/>
            <person name="Mauceli E."/>
            <person name="Searle S.M."/>
            <person name="Sharpe T."/>
            <person name="Baker M.L."/>
            <person name="Batzer M.A."/>
            <person name="Benos P.V."/>
            <person name="Belov K."/>
            <person name="Clamp M."/>
            <person name="Cook A."/>
            <person name="Cuff J."/>
            <person name="Das R."/>
            <person name="Davidow L."/>
            <person name="Deakin J.E."/>
            <person name="Fazzari M.J."/>
            <person name="Glass J.L."/>
            <person name="Grabherr M."/>
            <person name="Greally J.M."/>
            <person name="Gu W."/>
            <person name="Hore T.A."/>
            <person name="Huttley G.A."/>
            <person name="Kleber M."/>
            <person name="Jirtle R.L."/>
            <person name="Koina E."/>
            <person name="Lee J.T."/>
            <person name="Mahony S."/>
            <person name="Marra M.A."/>
            <person name="Miller R.D."/>
            <person name="Nicholls R.D."/>
            <person name="Oda M."/>
            <person name="Papenfuss A.T."/>
            <person name="Parra Z.E."/>
            <person name="Pollock D.D."/>
            <person name="Ray D.A."/>
            <person name="Schein J.E."/>
            <person name="Speed T.P."/>
            <person name="Thompson K."/>
            <person name="VandeBerg J.L."/>
            <person name="Wade C.M."/>
            <person name="Walker J.A."/>
            <person name="Waters P.D."/>
            <person name="Webber C."/>
            <person name="Weidman J.R."/>
            <person name="Xie X."/>
            <person name="Zody M.C."/>
            <person name="Baldwin J."/>
            <person name="Abdouelleil A."/>
            <person name="Abdulkadir J."/>
            <person name="Abebe A."/>
            <person name="Abera B."/>
            <person name="Abreu J."/>
            <person name="Acer S.C."/>
            <person name="Aftuck L."/>
            <person name="Alexander A."/>
            <person name="An P."/>
            <person name="Anderson E."/>
            <person name="Anderson S."/>
            <person name="Arachi H."/>
            <person name="Azer M."/>
            <person name="Bachantsang P."/>
            <person name="Barry A."/>
            <person name="Bayul T."/>
            <person name="Berlin A."/>
            <person name="Bessette D."/>
            <person name="Bloom T."/>
            <person name="Bloom T."/>
            <person name="Boguslavskiy L."/>
            <person name="Bonnet C."/>
            <person name="Boukhgalter B."/>
            <person name="Bourzgui I."/>
            <person name="Brown A."/>
            <person name="Cahill P."/>
            <person name="Channer S."/>
            <person name="Cheshatsang Y."/>
            <person name="Chuda L."/>
            <person name="Citroen M."/>
            <person name="Collymore A."/>
            <person name="Cooke P."/>
            <person name="Costello M."/>
            <person name="D'Aco K."/>
            <person name="Daza R."/>
            <person name="De Haan G."/>
            <person name="DeGray S."/>
            <person name="DeMaso C."/>
            <person name="Dhargay N."/>
            <person name="Dooley K."/>
            <person name="Dooley E."/>
            <person name="Doricent M."/>
            <person name="Dorje P."/>
            <person name="Dorjee K."/>
            <person name="Dupes A."/>
            <person name="Elong R."/>
            <person name="Falk J."/>
            <person name="Farina A."/>
            <person name="Faro S."/>
            <person name="Ferguson D."/>
            <person name="Fisher S."/>
            <person name="Foley C.D."/>
            <person name="Franke A."/>
            <person name="Friedrich D."/>
            <person name="Gadbois L."/>
            <person name="Gearin G."/>
            <person name="Gearin C.R."/>
            <person name="Giannoukos G."/>
            <person name="Goode T."/>
            <person name="Graham J."/>
            <person name="Grandbois E."/>
            <person name="Grewal S."/>
            <person name="Gyaltsen K."/>
            <person name="Hafez N."/>
            <person name="Hagos B."/>
            <person name="Hall J."/>
            <person name="Henson C."/>
            <person name="Hollinger A."/>
            <person name="Honan T."/>
            <person name="Huard M.D."/>
            <person name="Hughes L."/>
            <person name="Hurhula B."/>
            <person name="Husby M.E."/>
            <person name="Kamat A."/>
            <person name="Kanga B."/>
            <person name="Kashin S."/>
            <person name="Khazanovich D."/>
            <person name="Kisner P."/>
            <person name="Lance K."/>
            <person name="Lara M."/>
            <person name="Lee W."/>
            <person name="Lennon N."/>
            <person name="Letendre F."/>
            <person name="LeVine R."/>
            <person name="Lipovsky A."/>
            <person name="Liu X."/>
            <person name="Liu J."/>
            <person name="Liu S."/>
            <person name="Lokyitsang T."/>
            <person name="Lokyitsang Y."/>
            <person name="Lubonja R."/>
            <person name="Lui A."/>
            <person name="MacDonald P."/>
            <person name="Magnisalis V."/>
            <person name="Maru K."/>
            <person name="Matthews C."/>
            <person name="McCusker W."/>
            <person name="McDonough S."/>
            <person name="Mehta T."/>
            <person name="Meldrim J."/>
            <person name="Meneus L."/>
            <person name="Mihai O."/>
            <person name="Mihalev A."/>
            <person name="Mihova T."/>
            <person name="Mittelman R."/>
            <person name="Mlenga V."/>
            <person name="Montmayeur A."/>
            <person name="Mulrain L."/>
            <person name="Navidi A."/>
            <person name="Naylor J."/>
            <person name="Negash T."/>
            <person name="Nguyen T."/>
            <person name="Nguyen N."/>
            <person name="Nicol R."/>
            <person name="Norbu C."/>
            <person name="Norbu N."/>
            <person name="Novod N."/>
            <person name="O'Neill B."/>
            <person name="Osman S."/>
            <person name="Markiewicz E."/>
            <person name="Oyono O.L."/>
            <person name="Patti C."/>
            <person name="Phunkhang P."/>
            <person name="Pierre F."/>
            <person name="Priest M."/>
            <person name="Raghuraman S."/>
            <person name="Rege F."/>
            <person name="Reyes R."/>
            <person name="Rise C."/>
            <person name="Rogov P."/>
            <person name="Ross K."/>
            <person name="Ryan E."/>
            <person name="Settipalli S."/>
            <person name="Shea T."/>
            <person name="Sherpa N."/>
            <person name="Shi L."/>
            <person name="Shih D."/>
            <person name="Sparrow T."/>
            <person name="Spaulding J."/>
            <person name="Stalker J."/>
            <person name="Stange-Thomann N."/>
            <person name="Stavropoulos S."/>
            <person name="Stone C."/>
            <person name="Strader C."/>
            <person name="Tesfaye S."/>
            <person name="Thomson T."/>
            <person name="Thoulutsang Y."/>
            <person name="Thoulutsang D."/>
            <person name="Topham K."/>
            <person name="Topping I."/>
            <person name="Tsamla T."/>
            <person name="Vassiliev H."/>
            <person name="Vo A."/>
            <person name="Wangchuk T."/>
            <person name="Wangdi T."/>
            <person name="Weiand M."/>
            <person name="Wilkinson J."/>
            <person name="Wilson A."/>
            <person name="Yadav S."/>
            <person name="Young G."/>
            <person name="Yu Q."/>
            <person name="Zembek L."/>
            <person name="Zhong D."/>
            <person name="Zimmer A."/>
            <person name="Zwirko Z."/>
            <person name="Jaffe D.B."/>
            <person name="Alvarez P."/>
            <person name="Brockman W."/>
            <person name="Butler J."/>
            <person name="Chin C."/>
            <person name="Gnerre S."/>
            <person name="MacCallum I."/>
            <person name="Graves J.A."/>
            <person name="Ponting C.P."/>
            <person name="Breen M."/>
            <person name="Samollow P.B."/>
            <person name="Lander E.S."/>
            <person name="Lindblad-Toh K."/>
        </authorList>
    </citation>
    <scope>NUCLEOTIDE SEQUENCE [LARGE SCALE GENOMIC DNA]</scope>
</reference>
<keyword evidence="5 13" id="KW-0812">Transmembrane</keyword>
<feature type="transmembrane region" description="Helical" evidence="13">
    <location>
        <begin position="378"/>
        <end position="401"/>
    </location>
</feature>
<feature type="transmembrane region" description="Helical" evidence="13">
    <location>
        <begin position="81"/>
        <end position="103"/>
    </location>
</feature>
<feature type="region of interest" description="Disordered" evidence="12">
    <location>
        <begin position="569"/>
        <end position="597"/>
    </location>
</feature>
<keyword evidence="15" id="KW-1185">Reference proteome</keyword>
<dbReference type="Gene3D" id="1.20.1730.10">
    <property type="entry name" value="Sodium/glucose cotransporter"/>
    <property type="match status" value="1"/>
</dbReference>
<keyword evidence="8" id="KW-0406">Ion transport</keyword>
<evidence type="ECO:0000256" key="1">
    <source>
        <dbReference type="ARBA" id="ARBA00004651"/>
    </source>
</evidence>
<comment type="similarity">
    <text evidence="2 11">Belongs to the sodium:solute symporter (SSF) (TC 2.A.21) family.</text>
</comment>
<keyword evidence="7" id="KW-0915">Sodium</keyword>
<organism evidence="14 15">
    <name type="scientific">Monodelphis domestica</name>
    <name type="common">Gray short-tailed opossum</name>
    <dbReference type="NCBI Taxonomy" id="13616"/>
    <lineage>
        <taxon>Eukaryota</taxon>
        <taxon>Metazoa</taxon>
        <taxon>Chordata</taxon>
        <taxon>Craniata</taxon>
        <taxon>Vertebrata</taxon>
        <taxon>Euteleostomi</taxon>
        <taxon>Mammalia</taxon>
        <taxon>Metatheria</taxon>
        <taxon>Didelphimorphia</taxon>
        <taxon>Didelphidae</taxon>
        <taxon>Monodelphis</taxon>
    </lineage>
</organism>
<dbReference type="GeneTree" id="ENSGT00940000155166"/>
<gene>
    <name evidence="14" type="primary">LOC103101763</name>
</gene>
<evidence type="ECO:0000256" key="10">
    <source>
        <dbReference type="ARBA" id="ARBA00023201"/>
    </source>
</evidence>
<evidence type="ECO:0000313" key="14">
    <source>
        <dbReference type="Ensembl" id="ENSMODP00000051978.1"/>
    </source>
</evidence>
<keyword evidence="10" id="KW-0739">Sodium transport</keyword>
<dbReference type="InterPro" id="IPR001734">
    <property type="entry name" value="Na/solute_symporter"/>
</dbReference>
<feature type="transmembrane region" description="Helical" evidence="13">
    <location>
        <begin position="189"/>
        <end position="209"/>
    </location>
</feature>
<evidence type="ECO:0000256" key="13">
    <source>
        <dbReference type="SAM" id="Phobius"/>
    </source>
</evidence>
<feature type="transmembrane region" description="Helical" evidence="13">
    <location>
        <begin position="155"/>
        <end position="177"/>
    </location>
</feature>
<evidence type="ECO:0000256" key="4">
    <source>
        <dbReference type="ARBA" id="ARBA00022475"/>
    </source>
</evidence>
<name>A0A5F8GWD2_MONDO</name>
<feature type="transmembrane region" description="Helical" evidence="13">
    <location>
        <begin position="12"/>
        <end position="30"/>
    </location>
</feature>
<evidence type="ECO:0000313" key="15">
    <source>
        <dbReference type="Proteomes" id="UP000002280"/>
    </source>
</evidence>
<dbReference type="InterPro" id="IPR051163">
    <property type="entry name" value="Sodium:Solute_Symporter_SSF"/>
</dbReference>
<evidence type="ECO:0000256" key="7">
    <source>
        <dbReference type="ARBA" id="ARBA00023053"/>
    </source>
</evidence>
<feature type="transmembrane region" description="Helical" evidence="13">
    <location>
        <begin position="275"/>
        <end position="300"/>
    </location>
</feature>
<feature type="transmembrane region" description="Helical" evidence="13">
    <location>
        <begin position="332"/>
        <end position="358"/>
    </location>
</feature>
<feature type="transmembrane region" description="Helical" evidence="13">
    <location>
        <begin position="50"/>
        <end position="69"/>
    </location>
</feature>
<dbReference type="OMA" id="EMWSSFG"/>
<evidence type="ECO:0000256" key="6">
    <source>
        <dbReference type="ARBA" id="ARBA00022989"/>
    </source>
</evidence>
<reference evidence="14" key="2">
    <citation type="submission" date="2025-08" db="UniProtKB">
        <authorList>
            <consortium name="Ensembl"/>
        </authorList>
    </citation>
    <scope>IDENTIFICATION</scope>
</reference>
<dbReference type="GO" id="GO:0005343">
    <property type="term" value="F:organic acid:sodium symporter activity"/>
    <property type="evidence" value="ECO:0000318"/>
    <property type="project" value="GO_Central"/>
</dbReference>
<dbReference type="Proteomes" id="UP000002280">
    <property type="component" value="Chromosome 8"/>
</dbReference>
<proteinExistence type="inferred from homology"/>
<dbReference type="GO" id="GO:0005886">
    <property type="term" value="C:plasma membrane"/>
    <property type="evidence" value="ECO:0007669"/>
    <property type="project" value="UniProtKB-SubCell"/>
</dbReference>